<keyword evidence="6" id="KW-0472">Membrane</keyword>
<dbReference type="HOGENOM" id="CLU_048897_1_0_5"/>
<name>Q07MM6_RHOP5</name>
<dbReference type="Gene3D" id="3.40.50.1100">
    <property type="match status" value="2"/>
</dbReference>
<dbReference type="SUPFAM" id="SSF53686">
    <property type="entry name" value="Tryptophan synthase beta subunit-like PLP-dependent enzymes"/>
    <property type="match status" value="1"/>
</dbReference>
<evidence type="ECO:0000256" key="2">
    <source>
        <dbReference type="ARBA" id="ARBA00008639"/>
    </source>
</evidence>
<accession>Q07MM6</accession>
<dbReference type="eggNOG" id="COG2515">
    <property type="taxonomic scope" value="Bacteria"/>
</dbReference>
<dbReference type="EMBL" id="CP000463">
    <property type="protein sequence ID" value="ABJ06808.1"/>
    <property type="molecule type" value="Genomic_DNA"/>
</dbReference>
<evidence type="ECO:0000259" key="7">
    <source>
        <dbReference type="Pfam" id="PF00291"/>
    </source>
</evidence>
<evidence type="ECO:0000313" key="8">
    <source>
        <dbReference type="EMBL" id="ABJ06808.1"/>
    </source>
</evidence>
<evidence type="ECO:0000256" key="1">
    <source>
        <dbReference type="ARBA" id="ARBA00001933"/>
    </source>
</evidence>
<evidence type="ECO:0000256" key="5">
    <source>
        <dbReference type="PIRSR" id="PIRSR006278-2"/>
    </source>
</evidence>
<dbReference type="PIRSF" id="PIRSF006278">
    <property type="entry name" value="ACCD_DCysDesulf"/>
    <property type="match status" value="1"/>
</dbReference>
<proteinExistence type="inferred from homology"/>
<dbReference type="PANTHER" id="PTHR43780:SF2">
    <property type="entry name" value="1-AMINOCYCLOPROPANE-1-CARBOXYLATE DEAMINASE-RELATED"/>
    <property type="match status" value="1"/>
</dbReference>
<evidence type="ECO:0000256" key="3">
    <source>
        <dbReference type="ARBA" id="ARBA00022898"/>
    </source>
</evidence>
<dbReference type="GO" id="GO:0008660">
    <property type="term" value="F:1-aminocyclopropane-1-carboxylate deaminase activity"/>
    <property type="evidence" value="ECO:0007669"/>
    <property type="project" value="UniProtKB-EC"/>
</dbReference>
<comment type="cofactor">
    <cofactor evidence="1">
        <name>pyridoxal 5'-phosphate</name>
        <dbReference type="ChEBI" id="CHEBI:597326"/>
    </cofactor>
</comment>
<dbReference type="STRING" id="316055.RPE_2871"/>
<dbReference type="EC" id="3.5.99.7" evidence="8"/>
<feature type="active site" description="Nucleophile" evidence="4">
    <location>
        <position position="79"/>
    </location>
</feature>
<dbReference type="InterPro" id="IPR036052">
    <property type="entry name" value="TrpB-like_PALP_sf"/>
</dbReference>
<dbReference type="OrthoDB" id="9801249at2"/>
<feature type="modified residue" description="N6-(pyridoxal phosphate)lysine" evidence="5">
    <location>
        <position position="52"/>
    </location>
</feature>
<keyword evidence="6" id="KW-0812">Transmembrane</keyword>
<evidence type="ECO:0000256" key="6">
    <source>
        <dbReference type="SAM" id="Phobius"/>
    </source>
</evidence>
<dbReference type="NCBIfam" id="TIGR01275">
    <property type="entry name" value="ACC_deam_rel"/>
    <property type="match status" value="1"/>
</dbReference>
<gene>
    <name evidence="8" type="ordered locus">RPE_2871</name>
</gene>
<keyword evidence="6" id="KW-1133">Transmembrane helix</keyword>
<keyword evidence="3 5" id="KW-0663">Pyridoxal phosphate</keyword>
<dbReference type="KEGG" id="rpe:RPE_2871"/>
<keyword evidence="8" id="KW-0378">Hydrolase</keyword>
<feature type="domain" description="Tryptophan synthase beta chain-like PALP" evidence="7">
    <location>
        <begin position="13"/>
        <end position="322"/>
    </location>
</feature>
<reference evidence="8" key="1">
    <citation type="submission" date="2006-09" db="EMBL/GenBank/DDBJ databases">
        <title>Complete sequence of Rhodopseudomonas palustris BisA53.</title>
        <authorList>
            <consortium name="US DOE Joint Genome Institute"/>
            <person name="Copeland A."/>
            <person name="Lucas S."/>
            <person name="Lapidus A."/>
            <person name="Barry K."/>
            <person name="Detter J.C."/>
            <person name="Glavina del Rio T."/>
            <person name="Hammon N."/>
            <person name="Israni S."/>
            <person name="Dalin E."/>
            <person name="Tice H."/>
            <person name="Pitluck S."/>
            <person name="Chain P."/>
            <person name="Malfatti S."/>
            <person name="Shin M."/>
            <person name="Vergez L."/>
            <person name="Schmutz J."/>
            <person name="Larimer F."/>
            <person name="Land M."/>
            <person name="Hauser L."/>
            <person name="Pelletier D.A."/>
            <person name="Kyrpides N."/>
            <person name="Kim E."/>
            <person name="Harwood C.S."/>
            <person name="Oda Y."/>
            <person name="Richardson P."/>
        </authorList>
    </citation>
    <scope>NUCLEOTIDE SEQUENCE [LARGE SCALE GENOMIC DNA]</scope>
    <source>
        <strain evidence="8">BisA53</strain>
    </source>
</reference>
<dbReference type="Pfam" id="PF00291">
    <property type="entry name" value="PALP"/>
    <property type="match status" value="1"/>
</dbReference>
<evidence type="ECO:0000256" key="4">
    <source>
        <dbReference type="PIRSR" id="PIRSR006278-1"/>
    </source>
</evidence>
<organism evidence="8">
    <name type="scientific">Rhodopseudomonas palustris (strain BisA53)</name>
    <dbReference type="NCBI Taxonomy" id="316055"/>
    <lineage>
        <taxon>Bacteria</taxon>
        <taxon>Pseudomonadati</taxon>
        <taxon>Pseudomonadota</taxon>
        <taxon>Alphaproteobacteria</taxon>
        <taxon>Hyphomicrobiales</taxon>
        <taxon>Nitrobacteraceae</taxon>
        <taxon>Rhodopseudomonas</taxon>
    </lineage>
</organism>
<sequence>MEPQLLSAFPRVSIAHTPTPFEFLERLSARLGGPAIWVKRDDCTGLAGGGNKVRKLEFLIGAALESGADTVITAGAIQSNHARQTAAAAARLNLRSILVLTDTVGCRGPAYRNNGNLLIDRLLGADIHLVGGDVDTESVLESIADRERERGRSPFVIPVGGSNAPGVLGYVAGFFELHAQIQEQATVFDAIVLPTGSGGTQAGLILGAAFSGWCGAIIGISVGASAERQRMKIAKSLRSAAALLDIEDSDSNRADILVDDRFVGPGYGEPAPETIDAIRIAAETEGLLLDPVYSGKAMAGLIALIRAGRFRRDQNAVFLHTGGAQALSAYPEHFI</sequence>
<comment type="similarity">
    <text evidence="2">Belongs to the ACC deaminase/D-cysteine desulfhydrase family.</text>
</comment>
<dbReference type="PANTHER" id="PTHR43780">
    <property type="entry name" value="1-AMINOCYCLOPROPANE-1-CARBOXYLATE DEAMINASE-RELATED"/>
    <property type="match status" value="1"/>
</dbReference>
<protein>
    <submittedName>
        <fullName evidence="8">Pyridoxal phosphate-dependent enzymes, D-cysteine desulfhydrase family</fullName>
        <ecNumber evidence="8">3.5.99.7</ecNumber>
    </submittedName>
</protein>
<dbReference type="InterPro" id="IPR001926">
    <property type="entry name" value="TrpB-like_PALP"/>
</dbReference>
<dbReference type="AlphaFoldDB" id="Q07MM6"/>
<feature type="transmembrane region" description="Helical" evidence="6">
    <location>
        <begin position="204"/>
        <end position="226"/>
    </location>
</feature>
<dbReference type="InterPro" id="IPR005966">
    <property type="entry name" value="D-Cys_desShydrase"/>
</dbReference>
<dbReference type="GO" id="GO:0019148">
    <property type="term" value="F:D-cysteine desulfhydrase activity"/>
    <property type="evidence" value="ECO:0007669"/>
    <property type="project" value="TreeGrafter"/>
</dbReference>
<dbReference type="InterPro" id="IPR027278">
    <property type="entry name" value="ACCD_DCysDesulf"/>
</dbReference>